<evidence type="ECO:0000313" key="1">
    <source>
        <dbReference type="EMBL" id="QXE46092.1"/>
    </source>
</evidence>
<geneLocation type="plastid" evidence="2"/>
<dbReference type="EMBL" id="MW971520">
    <property type="protein sequence ID" value="QXE46092.1"/>
    <property type="molecule type" value="Genomic_DNA"/>
</dbReference>
<protein>
    <submittedName>
        <fullName evidence="2">Uncharacterized protein</fullName>
    </submittedName>
</protein>
<evidence type="ECO:0000313" key="3">
    <source>
        <dbReference type="Proteomes" id="UP000693970"/>
    </source>
</evidence>
<proteinExistence type="predicted"/>
<evidence type="ECO:0000313" key="2">
    <source>
        <dbReference type="EMBL" id="QXE46158.1"/>
    </source>
</evidence>
<sequence>MVRELIKTTCDIARGLNATVWGGVEGAEKTAKILKTGLSGADVVIGTSHALEDAACGDYICTTIDVIGSVSSAAGMVLGNIPTTTHLTVVTGSVTVCCRTIRWYCKNYGTFWGCIAAGGDGLKAGGKFIINKLT</sequence>
<dbReference type="Proteomes" id="UP000693970">
    <property type="component" value="Plastid Pltd"/>
</dbReference>
<reference evidence="2" key="1">
    <citation type="journal article" date="2021" name="Sci. Rep.">
        <title>Diploid genomic architecture of Nitzschia inconspicua, an elite biomass production diatom.</title>
        <authorList>
            <person name="Oliver A."/>
            <person name="Podell S."/>
            <person name="Pinowska A."/>
            <person name="Traller J.C."/>
            <person name="Smith S.R."/>
            <person name="McClure R."/>
            <person name="Beliaev A."/>
            <person name="Bohutskyi P."/>
            <person name="Hill E.A."/>
            <person name="Rabines A."/>
            <person name="Zheng H."/>
            <person name="Allen L.Z."/>
            <person name="Kuo A."/>
            <person name="Grigoriev I.V."/>
            <person name="Allen A.E."/>
            <person name="Hazlebeck D."/>
            <person name="Allen E.E."/>
        </authorList>
    </citation>
    <scope>NUCLEOTIDE SEQUENCE</scope>
    <source>
        <strain evidence="2">Hildebrandi</strain>
    </source>
</reference>
<dbReference type="EMBL" id="MW971520">
    <property type="protein sequence ID" value="QXE46158.1"/>
    <property type="molecule type" value="Genomic_DNA"/>
</dbReference>
<keyword evidence="3" id="KW-1185">Reference proteome</keyword>
<accession>A0A8H2SI98</accession>
<gene>
    <name evidence="1" type="ORF">IV203_000014</name>
    <name evidence="2" type="ORF">IV203_000084</name>
</gene>
<dbReference type="AlphaFoldDB" id="A0A8H2SI98"/>
<organism evidence="2 3">
    <name type="scientific">Nitzschia inconspicua</name>
    <dbReference type="NCBI Taxonomy" id="303405"/>
    <lineage>
        <taxon>Eukaryota</taxon>
        <taxon>Sar</taxon>
        <taxon>Stramenopiles</taxon>
        <taxon>Ochrophyta</taxon>
        <taxon>Bacillariophyta</taxon>
        <taxon>Bacillariophyceae</taxon>
        <taxon>Bacillariophycidae</taxon>
        <taxon>Bacillariales</taxon>
        <taxon>Bacillariaceae</taxon>
        <taxon>Nitzschia</taxon>
    </lineage>
</organism>
<keyword evidence="2" id="KW-0934">Plastid</keyword>
<name>A0A8H2SI98_9STRA</name>